<dbReference type="EnsemblMetazoa" id="tetur04g08880.1">
    <property type="protein sequence ID" value="tetur04g08880.1"/>
    <property type="gene ID" value="tetur04g08880"/>
</dbReference>
<sequence>MAKYRNIKLPYDRLCYEDTFDVTLRRPGTYIIDLINSLGPAIKFRDAYPDKHVSLMNKVRQELAVILNTEDLSKVMLEATFEYFIMCFKK</sequence>
<reference evidence="2" key="1">
    <citation type="submission" date="2011-08" db="EMBL/GenBank/DDBJ databases">
        <authorList>
            <person name="Rombauts S."/>
        </authorList>
    </citation>
    <scope>NUCLEOTIDE SEQUENCE</scope>
    <source>
        <strain evidence="2">London</strain>
    </source>
</reference>
<protein>
    <submittedName>
        <fullName evidence="1">Uncharacterized protein</fullName>
    </submittedName>
</protein>
<evidence type="ECO:0000313" key="2">
    <source>
        <dbReference type="Proteomes" id="UP000015104"/>
    </source>
</evidence>
<accession>T1K3J1</accession>
<keyword evidence="2" id="KW-1185">Reference proteome</keyword>
<evidence type="ECO:0000313" key="1">
    <source>
        <dbReference type="EnsemblMetazoa" id="tetur04g08880.1"/>
    </source>
</evidence>
<dbReference type="HOGENOM" id="CLU_2443651_0_0_1"/>
<proteinExistence type="predicted"/>
<name>T1K3J1_TETUR</name>
<reference evidence="1" key="2">
    <citation type="submission" date="2015-06" db="UniProtKB">
        <authorList>
            <consortium name="EnsemblMetazoa"/>
        </authorList>
    </citation>
    <scope>IDENTIFICATION</scope>
</reference>
<organism evidence="1 2">
    <name type="scientific">Tetranychus urticae</name>
    <name type="common">Two-spotted spider mite</name>
    <dbReference type="NCBI Taxonomy" id="32264"/>
    <lineage>
        <taxon>Eukaryota</taxon>
        <taxon>Metazoa</taxon>
        <taxon>Ecdysozoa</taxon>
        <taxon>Arthropoda</taxon>
        <taxon>Chelicerata</taxon>
        <taxon>Arachnida</taxon>
        <taxon>Acari</taxon>
        <taxon>Acariformes</taxon>
        <taxon>Trombidiformes</taxon>
        <taxon>Prostigmata</taxon>
        <taxon>Eleutherengona</taxon>
        <taxon>Raphignathae</taxon>
        <taxon>Tetranychoidea</taxon>
        <taxon>Tetranychidae</taxon>
        <taxon>Tetranychus</taxon>
    </lineage>
</organism>
<dbReference type="Proteomes" id="UP000015104">
    <property type="component" value="Unassembled WGS sequence"/>
</dbReference>
<dbReference type="EMBL" id="CAEY01001380">
    <property type="status" value="NOT_ANNOTATED_CDS"/>
    <property type="molecule type" value="Genomic_DNA"/>
</dbReference>
<dbReference type="AlphaFoldDB" id="T1K3J1"/>